<evidence type="ECO:0000313" key="6">
    <source>
        <dbReference type="Proteomes" id="UP000001192"/>
    </source>
</evidence>
<dbReference type="InterPro" id="IPR036390">
    <property type="entry name" value="WH_DNA-bd_sf"/>
</dbReference>
<dbReference type="STRING" id="391038.Bphy_0434"/>
<dbReference type="PRINTS" id="PR00035">
    <property type="entry name" value="HTHGNTR"/>
</dbReference>
<dbReference type="GO" id="GO:0003700">
    <property type="term" value="F:DNA-binding transcription factor activity"/>
    <property type="evidence" value="ECO:0007669"/>
    <property type="project" value="InterPro"/>
</dbReference>
<dbReference type="AlphaFoldDB" id="B2JDB0"/>
<evidence type="ECO:0000256" key="2">
    <source>
        <dbReference type="ARBA" id="ARBA00023125"/>
    </source>
</evidence>
<dbReference type="GO" id="GO:0003677">
    <property type="term" value="F:DNA binding"/>
    <property type="evidence" value="ECO:0007669"/>
    <property type="project" value="UniProtKB-KW"/>
</dbReference>
<evidence type="ECO:0000313" key="5">
    <source>
        <dbReference type="EMBL" id="ACC69627.1"/>
    </source>
</evidence>
<organism evidence="5 6">
    <name type="scientific">Paraburkholderia phymatum (strain DSM 17167 / CIP 108236 / LMG 21445 / STM815)</name>
    <name type="common">Burkholderia phymatum</name>
    <dbReference type="NCBI Taxonomy" id="391038"/>
    <lineage>
        <taxon>Bacteria</taxon>
        <taxon>Pseudomonadati</taxon>
        <taxon>Pseudomonadota</taxon>
        <taxon>Betaproteobacteria</taxon>
        <taxon>Burkholderiales</taxon>
        <taxon>Burkholderiaceae</taxon>
        <taxon>Paraburkholderia</taxon>
    </lineage>
</organism>
<name>B2JDB0_PARP8</name>
<dbReference type="Gene3D" id="1.10.10.10">
    <property type="entry name" value="Winged helix-like DNA-binding domain superfamily/Winged helix DNA-binding domain"/>
    <property type="match status" value="1"/>
</dbReference>
<dbReference type="PANTHER" id="PTHR43537">
    <property type="entry name" value="TRANSCRIPTIONAL REGULATOR, GNTR FAMILY"/>
    <property type="match status" value="1"/>
</dbReference>
<dbReference type="KEGG" id="bph:Bphy_0434"/>
<dbReference type="InterPro" id="IPR011711">
    <property type="entry name" value="GntR_C"/>
</dbReference>
<dbReference type="CDD" id="cd07377">
    <property type="entry name" value="WHTH_GntR"/>
    <property type="match status" value="1"/>
</dbReference>
<dbReference type="Pfam" id="PF07729">
    <property type="entry name" value="FCD"/>
    <property type="match status" value="1"/>
</dbReference>
<protein>
    <submittedName>
        <fullName evidence="5">GntR domain protein</fullName>
    </submittedName>
</protein>
<dbReference type="HOGENOM" id="CLU_017584_9_4_4"/>
<dbReference type="PANTHER" id="PTHR43537:SF44">
    <property type="entry name" value="GNTR FAMILY REGULATORY PROTEIN"/>
    <property type="match status" value="1"/>
</dbReference>
<dbReference type="InterPro" id="IPR000524">
    <property type="entry name" value="Tscrpt_reg_HTH_GntR"/>
</dbReference>
<dbReference type="SUPFAM" id="SSF46785">
    <property type="entry name" value="Winged helix' DNA-binding domain"/>
    <property type="match status" value="1"/>
</dbReference>
<proteinExistence type="predicted"/>
<reference evidence="6" key="1">
    <citation type="journal article" date="2014" name="Stand. Genomic Sci.">
        <title>Complete genome sequence of Burkholderia phymatum STM815(T), a broad host range and efficient nitrogen-fixing symbiont of Mimosa species.</title>
        <authorList>
            <person name="Moulin L."/>
            <person name="Klonowska A."/>
            <person name="Caroline B."/>
            <person name="Booth K."/>
            <person name="Vriezen J.A."/>
            <person name="Melkonian R."/>
            <person name="James E.K."/>
            <person name="Young J.P."/>
            <person name="Bena G."/>
            <person name="Hauser L."/>
            <person name="Land M."/>
            <person name="Kyrpides N."/>
            <person name="Bruce D."/>
            <person name="Chain P."/>
            <person name="Copeland A."/>
            <person name="Pitluck S."/>
            <person name="Woyke T."/>
            <person name="Lizotte-Waniewski M."/>
            <person name="Bristow J."/>
            <person name="Riley M."/>
        </authorList>
    </citation>
    <scope>NUCLEOTIDE SEQUENCE [LARGE SCALE GENOMIC DNA]</scope>
    <source>
        <strain evidence="6">DSM 17167 / CIP 108236 / LMG 21445 / STM815</strain>
    </source>
</reference>
<keyword evidence="3" id="KW-0804">Transcription</keyword>
<keyword evidence="1" id="KW-0805">Transcription regulation</keyword>
<dbReference type="Proteomes" id="UP000001192">
    <property type="component" value="Chromosome 1"/>
</dbReference>
<dbReference type="SMART" id="SM00895">
    <property type="entry name" value="FCD"/>
    <property type="match status" value="1"/>
</dbReference>
<dbReference type="Gene3D" id="1.20.120.530">
    <property type="entry name" value="GntR ligand-binding domain-like"/>
    <property type="match status" value="1"/>
</dbReference>
<dbReference type="EMBL" id="CP001043">
    <property type="protein sequence ID" value="ACC69627.1"/>
    <property type="molecule type" value="Genomic_DNA"/>
</dbReference>
<evidence type="ECO:0000256" key="3">
    <source>
        <dbReference type="ARBA" id="ARBA00023163"/>
    </source>
</evidence>
<keyword evidence="2" id="KW-0238">DNA-binding</keyword>
<gene>
    <name evidence="5" type="ordered locus">Bphy_0434</name>
</gene>
<sequence length="287" mass="32034">MRPSRNDILHQNRRKILLIVLFGAWISRRRWVSRPQSPIIAGDPRRRSGGIGQISNSFGRTDIQRDLHGRVAWLLGTAILRGDYAPESVLPREAELMETFGVSRTVLREALRTLTSKGLIESRPRVGTRVRPKHAWNLLDADMLDWYSRVAPALDFALKLQEMREMIEPYAAALAAASHSDATFGALDAAHSAMVAARNVDEWVRADLQFHLSVLAACSNELLVPLGTLIERTLEAQLRLNAKRAEVFNASLAEHTAVFEAIRDRDAPRARHAMASLLGVTRGRIEG</sequence>
<dbReference type="eggNOG" id="COG2186">
    <property type="taxonomic scope" value="Bacteria"/>
</dbReference>
<accession>B2JDB0</accession>
<dbReference type="InterPro" id="IPR036388">
    <property type="entry name" value="WH-like_DNA-bd_sf"/>
</dbReference>
<feature type="domain" description="HTH gntR-type" evidence="4">
    <location>
        <begin position="65"/>
        <end position="133"/>
    </location>
</feature>
<dbReference type="PROSITE" id="PS50949">
    <property type="entry name" value="HTH_GNTR"/>
    <property type="match status" value="1"/>
</dbReference>
<evidence type="ECO:0000256" key="1">
    <source>
        <dbReference type="ARBA" id="ARBA00023015"/>
    </source>
</evidence>
<dbReference type="InterPro" id="IPR008920">
    <property type="entry name" value="TF_FadR/GntR_C"/>
</dbReference>
<dbReference type="SUPFAM" id="SSF48008">
    <property type="entry name" value="GntR ligand-binding domain-like"/>
    <property type="match status" value="1"/>
</dbReference>
<evidence type="ECO:0000259" key="4">
    <source>
        <dbReference type="PROSITE" id="PS50949"/>
    </source>
</evidence>
<keyword evidence="6" id="KW-1185">Reference proteome</keyword>
<dbReference type="Pfam" id="PF00392">
    <property type="entry name" value="GntR"/>
    <property type="match status" value="1"/>
</dbReference>
<dbReference type="SMART" id="SM00345">
    <property type="entry name" value="HTH_GNTR"/>
    <property type="match status" value="1"/>
</dbReference>